<sequence length="54" mass="5779">MAASGASEEAEPCDVAKRRRVKTKQRSFTVEVSTEEQHLLTGIAAVAATAIDFT</sequence>
<gene>
    <name evidence="1" type="ORF">TIFTF001_007372</name>
</gene>
<evidence type="ECO:0000313" key="2">
    <source>
        <dbReference type="Proteomes" id="UP001187192"/>
    </source>
</evidence>
<keyword evidence="2" id="KW-1185">Reference proteome</keyword>
<accession>A0AA87ZQA3</accession>
<dbReference type="EMBL" id="BTGU01000007">
    <property type="protein sequence ID" value="GMN38137.1"/>
    <property type="molecule type" value="Genomic_DNA"/>
</dbReference>
<reference evidence="1" key="1">
    <citation type="submission" date="2023-07" db="EMBL/GenBank/DDBJ databases">
        <title>draft genome sequence of fig (Ficus carica).</title>
        <authorList>
            <person name="Takahashi T."/>
            <person name="Nishimura K."/>
        </authorList>
    </citation>
    <scope>NUCLEOTIDE SEQUENCE</scope>
</reference>
<proteinExistence type="predicted"/>
<name>A0AA87ZQA3_FICCA</name>
<dbReference type="AlphaFoldDB" id="A0AA87ZQA3"/>
<protein>
    <submittedName>
        <fullName evidence="1">Uncharacterized protein</fullName>
    </submittedName>
</protein>
<dbReference type="Proteomes" id="UP001187192">
    <property type="component" value="Unassembled WGS sequence"/>
</dbReference>
<evidence type="ECO:0000313" key="1">
    <source>
        <dbReference type="EMBL" id="GMN38137.1"/>
    </source>
</evidence>
<comment type="caution">
    <text evidence="1">The sequence shown here is derived from an EMBL/GenBank/DDBJ whole genome shotgun (WGS) entry which is preliminary data.</text>
</comment>
<organism evidence="1 2">
    <name type="scientific">Ficus carica</name>
    <name type="common">Common fig</name>
    <dbReference type="NCBI Taxonomy" id="3494"/>
    <lineage>
        <taxon>Eukaryota</taxon>
        <taxon>Viridiplantae</taxon>
        <taxon>Streptophyta</taxon>
        <taxon>Embryophyta</taxon>
        <taxon>Tracheophyta</taxon>
        <taxon>Spermatophyta</taxon>
        <taxon>Magnoliopsida</taxon>
        <taxon>eudicotyledons</taxon>
        <taxon>Gunneridae</taxon>
        <taxon>Pentapetalae</taxon>
        <taxon>rosids</taxon>
        <taxon>fabids</taxon>
        <taxon>Rosales</taxon>
        <taxon>Moraceae</taxon>
        <taxon>Ficeae</taxon>
        <taxon>Ficus</taxon>
    </lineage>
</organism>